<keyword evidence="3" id="KW-1185">Reference proteome</keyword>
<evidence type="ECO:0000313" key="2">
    <source>
        <dbReference type="EMBL" id="KAA8586215.1"/>
    </source>
</evidence>
<protein>
    <submittedName>
        <fullName evidence="2">Uncharacterized protein</fullName>
    </submittedName>
</protein>
<name>A0A5J5D116_9PERO</name>
<comment type="caution">
    <text evidence="2">The sequence shown here is derived from an EMBL/GenBank/DDBJ whole genome shotgun (WGS) entry which is preliminary data.</text>
</comment>
<gene>
    <name evidence="2" type="ORF">FQN60_007784</name>
</gene>
<evidence type="ECO:0000256" key="1">
    <source>
        <dbReference type="SAM" id="SignalP"/>
    </source>
</evidence>
<feature type="signal peptide" evidence="1">
    <location>
        <begin position="1"/>
        <end position="32"/>
    </location>
</feature>
<dbReference type="EMBL" id="VOFY01000014">
    <property type="protein sequence ID" value="KAA8586215.1"/>
    <property type="molecule type" value="Genomic_DNA"/>
</dbReference>
<feature type="chain" id="PRO_5023894585" evidence="1">
    <location>
        <begin position="33"/>
        <end position="279"/>
    </location>
</feature>
<dbReference type="AlphaFoldDB" id="A0A5J5D116"/>
<dbReference type="Proteomes" id="UP000327493">
    <property type="component" value="Chromosome 14"/>
</dbReference>
<organism evidence="2 3">
    <name type="scientific">Etheostoma spectabile</name>
    <name type="common">orangethroat darter</name>
    <dbReference type="NCBI Taxonomy" id="54343"/>
    <lineage>
        <taxon>Eukaryota</taxon>
        <taxon>Metazoa</taxon>
        <taxon>Chordata</taxon>
        <taxon>Craniata</taxon>
        <taxon>Vertebrata</taxon>
        <taxon>Euteleostomi</taxon>
        <taxon>Actinopterygii</taxon>
        <taxon>Neopterygii</taxon>
        <taxon>Teleostei</taxon>
        <taxon>Neoteleostei</taxon>
        <taxon>Acanthomorphata</taxon>
        <taxon>Eupercaria</taxon>
        <taxon>Perciformes</taxon>
        <taxon>Percoidei</taxon>
        <taxon>Percidae</taxon>
        <taxon>Etheostomatinae</taxon>
        <taxon>Etheostoma</taxon>
    </lineage>
</organism>
<evidence type="ECO:0000313" key="3">
    <source>
        <dbReference type="Proteomes" id="UP000327493"/>
    </source>
</evidence>
<reference evidence="2 3" key="1">
    <citation type="submission" date="2019-08" db="EMBL/GenBank/DDBJ databases">
        <title>A chromosome-level genome assembly, high-density linkage maps, and genome scans reveal the genomic architecture of hybrid incompatibilities underlying speciation via character displacement in darters (Percidae: Etheostominae).</title>
        <authorList>
            <person name="Moran R.L."/>
            <person name="Catchen J.M."/>
            <person name="Fuller R.C."/>
        </authorList>
    </citation>
    <scope>NUCLEOTIDE SEQUENCE [LARGE SCALE GENOMIC DNA]</scope>
    <source>
        <strain evidence="2">EspeVRDwgs_2016</strain>
        <tissue evidence="2">Muscle</tissue>
    </source>
</reference>
<proteinExistence type="predicted"/>
<keyword evidence="1" id="KW-0732">Signal</keyword>
<sequence>MANSPSSFPPHPFLPIVCLGSFLHALFSSTSAVKGSPFRMSKPVTFAPPAAGRILRSRGLRTVAARSGAPSDGRHITPDEADGRRLTSGAEALQVPSAAGFTTLTPLFLRISLEGRDASPLCDEMALPAFTFEKRTVLHVTLLQDDDPMVSAPAAEERGLFVGLSYISPSAAGSETSHILSRFRYSVKGLLVDVSTLHGNICRKAEVVFRINESTSGILGFQKLEGIILRNEAFFHCLEDRNHFPAVRILVTCNCSFSREKFVMKFRANKPLAYSFINC</sequence>
<accession>A0A5J5D116</accession>